<dbReference type="SUPFAM" id="SSF52540">
    <property type="entry name" value="P-loop containing nucleoside triphosphate hydrolases"/>
    <property type="match status" value="1"/>
</dbReference>
<dbReference type="EMBL" id="JACJTC010000043">
    <property type="protein sequence ID" value="MBD2616226.1"/>
    <property type="molecule type" value="Genomic_DNA"/>
</dbReference>
<sequence>MTSWKIFQGKPEKPHNDIENLPEPPSWRTFKKQERGSTYRARGEEIELINAALYLRRPLLVTGKPGTGKTSLAYAVAKELNLGEVLRWNITTRSTLQQGLYSYDAIGRLQDAKANNQDNLAEIGKYIQLGPLGTALFSSELKKPRVLLIDEMDKSDIDLPNDLLNIFEEGEFDIPELARIANLENQDDKNQLNKINVKTYDNQIATIDKGKVKCTEFPFVILTSNGEREFPPAFLRRCLRLDLPQPSRQELDNIVKAHLGNDIIEQAEKIIEQFLKRRDQGDLATDQLLNAIYMLTNTANKPDSPMLEPDNDEKIKDKDSKAKLIEHLLRYLSSRDGL</sequence>
<evidence type="ECO:0000259" key="2">
    <source>
        <dbReference type="SMART" id="SM00382"/>
    </source>
</evidence>
<protein>
    <submittedName>
        <fullName evidence="3">MoxR family ATPase</fullName>
    </submittedName>
</protein>
<dbReference type="InterPro" id="IPR003593">
    <property type="entry name" value="AAA+_ATPase"/>
</dbReference>
<dbReference type="Gene3D" id="3.40.50.300">
    <property type="entry name" value="P-loop containing nucleotide triphosphate hydrolases"/>
    <property type="match status" value="1"/>
</dbReference>
<dbReference type="Proteomes" id="UP000606396">
    <property type="component" value="Unassembled WGS sequence"/>
</dbReference>
<accession>A0ABR8HK37</accession>
<gene>
    <name evidence="3" type="ORF">H6G94_34130</name>
</gene>
<evidence type="ECO:0000313" key="3">
    <source>
        <dbReference type="EMBL" id="MBD2616226.1"/>
    </source>
</evidence>
<dbReference type="RefSeq" id="WP_190952680.1">
    <property type="nucleotide sequence ID" value="NZ_JACJTC010000043.1"/>
</dbReference>
<name>A0ABR8HK37_NOSPU</name>
<proteinExistence type="predicted"/>
<dbReference type="InterPro" id="IPR027417">
    <property type="entry name" value="P-loop_NTPase"/>
</dbReference>
<organism evidence="3 4">
    <name type="scientific">Nostoc punctiforme FACHB-252</name>
    <dbReference type="NCBI Taxonomy" id="1357509"/>
    <lineage>
        <taxon>Bacteria</taxon>
        <taxon>Bacillati</taxon>
        <taxon>Cyanobacteriota</taxon>
        <taxon>Cyanophyceae</taxon>
        <taxon>Nostocales</taxon>
        <taxon>Nostocaceae</taxon>
        <taxon>Nostoc</taxon>
    </lineage>
</organism>
<reference evidence="3 4" key="1">
    <citation type="journal article" date="2020" name="ISME J.">
        <title>Comparative genomics reveals insights into cyanobacterial evolution and habitat adaptation.</title>
        <authorList>
            <person name="Chen M.Y."/>
            <person name="Teng W.K."/>
            <person name="Zhao L."/>
            <person name="Hu C.X."/>
            <person name="Zhou Y.K."/>
            <person name="Han B.P."/>
            <person name="Song L.R."/>
            <person name="Shu W.S."/>
        </authorList>
    </citation>
    <scope>NUCLEOTIDE SEQUENCE [LARGE SCALE GENOMIC DNA]</scope>
    <source>
        <strain evidence="3 4">FACHB-252</strain>
    </source>
</reference>
<dbReference type="SMART" id="SM00382">
    <property type="entry name" value="AAA"/>
    <property type="match status" value="1"/>
</dbReference>
<dbReference type="Pfam" id="PF07728">
    <property type="entry name" value="AAA_5"/>
    <property type="match status" value="1"/>
</dbReference>
<keyword evidence="4" id="KW-1185">Reference proteome</keyword>
<evidence type="ECO:0000256" key="1">
    <source>
        <dbReference type="SAM" id="MobiDB-lite"/>
    </source>
</evidence>
<dbReference type="InterPro" id="IPR011704">
    <property type="entry name" value="ATPase_dyneun-rel_AAA"/>
</dbReference>
<comment type="caution">
    <text evidence="3">The sequence shown here is derived from an EMBL/GenBank/DDBJ whole genome shotgun (WGS) entry which is preliminary data.</text>
</comment>
<feature type="domain" description="AAA+ ATPase" evidence="2">
    <location>
        <begin position="55"/>
        <end position="247"/>
    </location>
</feature>
<feature type="region of interest" description="Disordered" evidence="1">
    <location>
        <begin position="1"/>
        <end position="35"/>
    </location>
</feature>
<evidence type="ECO:0000313" key="4">
    <source>
        <dbReference type="Proteomes" id="UP000606396"/>
    </source>
</evidence>